<dbReference type="RefSeq" id="WP_194453009.1">
    <property type="nucleotide sequence ID" value="NZ_CP063849.1"/>
</dbReference>
<reference evidence="4 5" key="1">
    <citation type="submission" date="2020-10" db="EMBL/GenBank/DDBJ databases">
        <title>Complete genome sequence of Paludibaculum fermentans P105T, a facultatively anaerobic acidobacterium capable of dissimilatory Fe(III) reduction.</title>
        <authorList>
            <person name="Dedysh S.N."/>
            <person name="Beletsky A.V."/>
            <person name="Kulichevskaya I.S."/>
            <person name="Mardanov A.V."/>
            <person name="Ravin N.V."/>
        </authorList>
    </citation>
    <scope>NUCLEOTIDE SEQUENCE [LARGE SCALE GENOMIC DNA]</scope>
    <source>
        <strain evidence="4 5">P105</strain>
    </source>
</reference>
<evidence type="ECO:0000256" key="1">
    <source>
        <dbReference type="ARBA" id="ARBA00006739"/>
    </source>
</evidence>
<dbReference type="KEGG" id="pfer:IRI77_15815"/>
<dbReference type="InterPro" id="IPR050256">
    <property type="entry name" value="Glycosyltransferase_2"/>
</dbReference>
<dbReference type="Proteomes" id="UP000593892">
    <property type="component" value="Chromosome"/>
</dbReference>
<keyword evidence="5" id="KW-1185">Reference proteome</keyword>
<evidence type="ECO:0000313" key="5">
    <source>
        <dbReference type="Proteomes" id="UP000593892"/>
    </source>
</evidence>
<evidence type="ECO:0000256" key="3">
    <source>
        <dbReference type="ARBA" id="ARBA00022679"/>
    </source>
</evidence>
<dbReference type="GO" id="GO:0016757">
    <property type="term" value="F:glycosyltransferase activity"/>
    <property type="evidence" value="ECO:0007669"/>
    <property type="project" value="UniProtKB-KW"/>
</dbReference>
<name>A0A7S7NX32_PALFE</name>
<gene>
    <name evidence="4" type="ORF">IRI77_15815</name>
</gene>
<dbReference type="EMBL" id="CP063849">
    <property type="protein sequence ID" value="QOY91354.1"/>
    <property type="molecule type" value="Genomic_DNA"/>
</dbReference>
<keyword evidence="3 4" id="KW-0808">Transferase</keyword>
<comment type="similarity">
    <text evidence="1">Belongs to the glycosyltransferase 2 family.</text>
</comment>
<dbReference type="InterPro" id="IPR029044">
    <property type="entry name" value="Nucleotide-diphossugar_trans"/>
</dbReference>
<accession>A0A7S7NX32</accession>
<dbReference type="PANTHER" id="PTHR48090">
    <property type="entry name" value="UNDECAPRENYL-PHOSPHATE 4-DEOXY-4-FORMAMIDO-L-ARABINOSE TRANSFERASE-RELATED"/>
    <property type="match status" value="1"/>
</dbReference>
<evidence type="ECO:0000256" key="2">
    <source>
        <dbReference type="ARBA" id="ARBA00022676"/>
    </source>
</evidence>
<dbReference type="PANTHER" id="PTHR48090:SF10">
    <property type="entry name" value="GLUCOSYL-3-PHOSPHOGLYCERATE SYNTHASE"/>
    <property type="match status" value="1"/>
</dbReference>
<proteinExistence type="inferred from homology"/>
<sequence length="449" mass="49718">MAKIVIPDSAQAALKELRTADIVVGIPSYNNARTIGHVVQAAHAGLLKYFPQFTAVIVNSDGGSSDGTRDVVLSSSMQDSRLLMLSTPVKPVNRLSLPYHGIPGKGSAFRLIFQIASTLGAKACAVVDSDLRSITPEWIDLLLRPVVHAEYDFVAPYYHRHKYDGTITNSIVYPLTRALYGHRLRQPIGGDFGVSLPLLRRYLERDDWETDVARYGIDIWMTTVAVAEGFRVCQSFLGAKLHDAKDPGSDLSAMLMQVVGSVFTLMQEYESAWTRISGSQDIDLFGFRYDVGLDPIEVNLDRMLVSFRRGCEELKEVWQLALSPETLEEIDALAAATAVPSTFHIADELWVRLIFEFACAHHKRRLDRGTLLRSLTPLYLGRVASFVIETRDLTAPEVDQRVENLCLTFEALKPRLVAQWSGIPSPAPKSAPEAALAQHVAAGQKELEV</sequence>
<dbReference type="SUPFAM" id="SSF53448">
    <property type="entry name" value="Nucleotide-diphospho-sugar transferases"/>
    <property type="match status" value="1"/>
</dbReference>
<dbReference type="Gene3D" id="3.90.550.10">
    <property type="entry name" value="Spore Coat Polysaccharide Biosynthesis Protein SpsA, Chain A"/>
    <property type="match status" value="1"/>
</dbReference>
<dbReference type="AlphaFoldDB" id="A0A7S7NX32"/>
<organism evidence="4 5">
    <name type="scientific">Paludibaculum fermentans</name>
    <dbReference type="NCBI Taxonomy" id="1473598"/>
    <lineage>
        <taxon>Bacteria</taxon>
        <taxon>Pseudomonadati</taxon>
        <taxon>Acidobacteriota</taxon>
        <taxon>Terriglobia</taxon>
        <taxon>Bryobacterales</taxon>
        <taxon>Bryobacteraceae</taxon>
        <taxon>Paludibaculum</taxon>
    </lineage>
</organism>
<evidence type="ECO:0000313" key="4">
    <source>
        <dbReference type="EMBL" id="QOY91354.1"/>
    </source>
</evidence>
<keyword evidence="2" id="KW-0328">Glycosyltransferase</keyword>
<protein>
    <submittedName>
        <fullName evidence="4">Glycosyl transferase family 2</fullName>
    </submittedName>
</protein>